<feature type="domain" description="Protein kinase" evidence="6">
    <location>
        <begin position="97"/>
        <end position="377"/>
    </location>
</feature>
<comment type="caution">
    <text evidence="7">The sequence shown here is derived from an EMBL/GenBank/DDBJ whole genome shotgun (WGS) entry which is preliminary data.</text>
</comment>
<sequence length="637" mass="70986">MLVPTLLSTKATTELLSFIEADDHDDWDEDFNDFVTTLNLKESSEGMELLQTELDRARTTNDSQFGKRWKRCLKLMRRLNRRYGVLPPSMILDGLVCESKRAVKGGGFSDVYIGRWYDRRVCMKVLRYFQEGSERETLLKALSKEVLLWRQLNHPNILPFLGVNTEMFAPTFCIISPWLFNGDIISYTQKHPLDLDMKLKHAAQVAEGLVYLHGLDPPVAHGDIKGANILIYDDRRSCCLADFGLSVLDTQSMNPTKTTSTQGSLRWLAPEFINPPSYTVAGAGMLLPRDIYAFGCTVVEILTGTPPFSDVPQDIIVAMKVLGGERPSLPIEAIPQESVFKSMYSILEWCWSERNSERPSAQRILDLITNPQDLSLLGSVQVSKNTDEEHGSVVATGFAHGPARSASQPPFSFGSPQQRQPHRSSPHIFTAYLHNPEALPSKVPAVTQTPPPEPPSYEESIDELDFNQPSTLQIYTQVVLFKNDPTRTEMVCSTPTPEEYHVVKLIAQKLALYHYSLGKKSTIVTRIDTQSGRIVSESQTLAESALLPFESVYQAQFHDYTVGGNLYSILGEAEDDGGGNFVQYYIGGAGGGGEGDGVVINSSIGHRPAGVIERDSLPWDDPLLNHAWRDYQERIGQ</sequence>
<dbReference type="PANTHER" id="PTHR44329">
    <property type="entry name" value="SERINE/THREONINE-PROTEIN KINASE TNNI3K-RELATED"/>
    <property type="match status" value="1"/>
</dbReference>
<dbReference type="OrthoDB" id="346907at2759"/>
<evidence type="ECO:0000259" key="6">
    <source>
        <dbReference type="PROSITE" id="PS50011"/>
    </source>
</evidence>
<evidence type="ECO:0000256" key="3">
    <source>
        <dbReference type="ARBA" id="ARBA00022777"/>
    </source>
</evidence>
<keyword evidence="8" id="KW-1185">Reference proteome</keyword>
<dbReference type="SMART" id="SM00220">
    <property type="entry name" value="S_TKc"/>
    <property type="match status" value="1"/>
</dbReference>
<dbReference type="PROSITE" id="PS50011">
    <property type="entry name" value="PROTEIN_KINASE_DOM"/>
    <property type="match status" value="1"/>
</dbReference>
<dbReference type="InterPro" id="IPR051681">
    <property type="entry name" value="Ser/Thr_Kinases-Pseudokinases"/>
</dbReference>
<dbReference type="Pfam" id="PF07714">
    <property type="entry name" value="PK_Tyr_Ser-Thr"/>
    <property type="match status" value="1"/>
</dbReference>
<gene>
    <name evidence="7" type="ORF">BDP27DRAFT_1261711</name>
</gene>
<protein>
    <submittedName>
        <fullName evidence="7">Kinase-like domain-containing protein</fullName>
    </submittedName>
</protein>
<keyword evidence="1" id="KW-0808">Transferase</keyword>
<feature type="compositionally biased region" description="Polar residues" evidence="5">
    <location>
        <begin position="405"/>
        <end position="419"/>
    </location>
</feature>
<dbReference type="Gene3D" id="1.10.510.10">
    <property type="entry name" value="Transferase(Phosphotransferase) domain 1"/>
    <property type="match status" value="1"/>
</dbReference>
<dbReference type="Proteomes" id="UP000772434">
    <property type="component" value="Unassembled WGS sequence"/>
</dbReference>
<keyword evidence="3 7" id="KW-0418">Kinase</keyword>
<evidence type="ECO:0000256" key="1">
    <source>
        <dbReference type="ARBA" id="ARBA00022679"/>
    </source>
</evidence>
<dbReference type="PROSITE" id="PS00108">
    <property type="entry name" value="PROTEIN_KINASE_ST"/>
    <property type="match status" value="1"/>
</dbReference>
<reference evidence="7" key="1">
    <citation type="submission" date="2020-11" db="EMBL/GenBank/DDBJ databases">
        <authorList>
            <consortium name="DOE Joint Genome Institute"/>
            <person name="Ahrendt S."/>
            <person name="Riley R."/>
            <person name="Andreopoulos W."/>
            <person name="Labutti K."/>
            <person name="Pangilinan J."/>
            <person name="Ruiz-Duenas F.J."/>
            <person name="Barrasa J.M."/>
            <person name="Sanchez-Garcia M."/>
            <person name="Camarero S."/>
            <person name="Miyauchi S."/>
            <person name="Serrano A."/>
            <person name="Linde D."/>
            <person name="Babiker R."/>
            <person name="Drula E."/>
            <person name="Ayuso-Fernandez I."/>
            <person name="Pacheco R."/>
            <person name="Padilla G."/>
            <person name="Ferreira P."/>
            <person name="Barriuso J."/>
            <person name="Kellner H."/>
            <person name="Castanera R."/>
            <person name="Alfaro M."/>
            <person name="Ramirez L."/>
            <person name="Pisabarro A.G."/>
            <person name="Kuo A."/>
            <person name="Tritt A."/>
            <person name="Lipzen A."/>
            <person name="He G."/>
            <person name="Yan M."/>
            <person name="Ng V."/>
            <person name="Cullen D."/>
            <person name="Martin F."/>
            <person name="Rosso M.-N."/>
            <person name="Henrissat B."/>
            <person name="Hibbett D."/>
            <person name="Martinez A.T."/>
            <person name="Grigoriev I.V."/>
        </authorList>
    </citation>
    <scope>NUCLEOTIDE SEQUENCE</scope>
    <source>
        <strain evidence="7">AH 40177</strain>
    </source>
</reference>
<organism evidence="7 8">
    <name type="scientific">Rhodocollybia butyracea</name>
    <dbReference type="NCBI Taxonomy" id="206335"/>
    <lineage>
        <taxon>Eukaryota</taxon>
        <taxon>Fungi</taxon>
        <taxon>Dikarya</taxon>
        <taxon>Basidiomycota</taxon>
        <taxon>Agaricomycotina</taxon>
        <taxon>Agaricomycetes</taxon>
        <taxon>Agaricomycetidae</taxon>
        <taxon>Agaricales</taxon>
        <taxon>Marasmiineae</taxon>
        <taxon>Omphalotaceae</taxon>
        <taxon>Rhodocollybia</taxon>
    </lineage>
</organism>
<feature type="region of interest" description="Disordered" evidence="5">
    <location>
        <begin position="399"/>
        <end position="424"/>
    </location>
</feature>
<dbReference type="InterPro" id="IPR001245">
    <property type="entry name" value="Ser-Thr/Tyr_kinase_cat_dom"/>
</dbReference>
<evidence type="ECO:0000313" key="7">
    <source>
        <dbReference type="EMBL" id="KAF9072307.1"/>
    </source>
</evidence>
<evidence type="ECO:0000256" key="2">
    <source>
        <dbReference type="ARBA" id="ARBA00022741"/>
    </source>
</evidence>
<evidence type="ECO:0000256" key="4">
    <source>
        <dbReference type="ARBA" id="ARBA00022840"/>
    </source>
</evidence>
<keyword evidence="4" id="KW-0067">ATP-binding</keyword>
<dbReference type="GO" id="GO:0005524">
    <property type="term" value="F:ATP binding"/>
    <property type="evidence" value="ECO:0007669"/>
    <property type="project" value="UniProtKB-KW"/>
</dbReference>
<dbReference type="PANTHER" id="PTHR44329:SF288">
    <property type="entry name" value="MITOGEN-ACTIVATED PROTEIN KINASE KINASE KINASE 20"/>
    <property type="match status" value="1"/>
</dbReference>
<dbReference type="EMBL" id="JADNRY010000025">
    <property type="protein sequence ID" value="KAF9072307.1"/>
    <property type="molecule type" value="Genomic_DNA"/>
</dbReference>
<dbReference type="InterPro" id="IPR011009">
    <property type="entry name" value="Kinase-like_dom_sf"/>
</dbReference>
<dbReference type="GO" id="GO:0004674">
    <property type="term" value="F:protein serine/threonine kinase activity"/>
    <property type="evidence" value="ECO:0007669"/>
    <property type="project" value="TreeGrafter"/>
</dbReference>
<dbReference type="SUPFAM" id="SSF56112">
    <property type="entry name" value="Protein kinase-like (PK-like)"/>
    <property type="match status" value="1"/>
</dbReference>
<accession>A0A9P5Q0A0</accession>
<keyword evidence="2" id="KW-0547">Nucleotide-binding</keyword>
<name>A0A9P5Q0A0_9AGAR</name>
<evidence type="ECO:0000313" key="8">
    <source>
        <dbReference type="Proteomes" id="UP000772434"/>
    </source>
</evidence>
<evidence type="ECO:0000256" key="5">
    <source>
        <dbReference type="SAM" id="MobiDB-lite"/>
    </source>
</evidence>
<proteinExistence type="predicted"/>
<dbReference type="InterPro" id="IPR000719">
    <property type="entry name" value="Prot_kinase_dom"/>
</dbReference>
<dbReference type="InterPro" id="IPR008271">
    <property type="entry name" value="Ser/Thr_kinase_AS"/>
</dbReference>
<dbReference type="AlphaFoldDB" id="A0A9P5Q0A0"/>